<evidence type="ECO:0000313" key="3">
    <source>
        <dbReference type="Proteomes" id="UP000072421"/>
    </source>
</evidence>
<dbReference type="AlphaFoldDB" id="A0A127PEW7"/>
<dbReference type="EMBL" id="CP013232">
    <property type="protein sequence ID" value="AMO96297.1"/>
    <property type="molecule type" value="Genomic_DNA"/>
</dbReference>
<protein>
    <submittedName>
        <fullName evidence="2">Uncharacterized protein</fullName>
    </submittedName>
</protein>
<feature type="region of interest" description="Disordered" evidence="1">
    <location>
        <begin position="12"/>
        <end position="37"/>
    </location>
</feature>
<reference evidence="2 3" key="1">
    <citation type="submission" date="2015-11" db="EMBL/GenBank/DDBJ databases">
        <title>Exploring the genomic traits of fungus-feeding bacterial genus Collimonas.</title>
        <authorList>
            <person name="Song C."/>
            <person name="Schmidt R."/>
            <person name="de Jager V."/>
            <person name="Krzyzanowska D."/>
            <person name="Jongedijk E."/>
            <person name="Cankar K."/>
            <person name="Beekwilder J."/>
            <person name="van Veen A."/>
            <person name="de Boer W."/>
            <person name="van Veen J.A."/>
            <person name="Garbeva P."/>
        </authorList>
    </citation>
    <scope>NUCLEOTIDE SEQUENCE [LARGE SCALE GENOMIC DNA]</scope>
    <source>
        <strain evidence="2 3">Ter6</strain>
    </source>
</reference>
<proteinExistence type="predicted"/>
<organism evidence="2">
    <name type="scientific">Collimonas fungivorans</name>
    <dbReference type="NCBI Taxonomy" id="158899"/>
    <lineage>
        <taxon>Bacteria</taxon>
        <taxon>Pseudomonadati</taxon>
        <taxon>Pseudomonadota</taxon>
        <taxon>Betaproteobacteria</taxon>
        <taxon>Burkholderiales</taxon>
        <taxon>Oxalobacteraceae</taxon>
        <taxon>Collimonas</taxon>
    </lineage>
</organism>
<accession>A0A127PEW7</accession>
<dbReference type="Proteomes" id="UP000072421">
    <property type="component" value="Chromosome"/>
</dbReference>
<name>A0A127PEW7_9BURK</name>
<gene>
    <name evidence="2" type="ORF">CFter6_3671</name>
</gene>
<evidence type="ECO:0000256" key="1">
    <source>
        <dbReference type="SAM" id="MobiDB-lite"/>
    </source>
</evidence>
<sequence>MRHAVLLSGRLCDEGKPGIKSTSSASPLGEPASGSVRSGKEIRICDAVQQYVV</sequence>
<evidence type="ECO:0000313" key="2">
    <source>
        <dbReference type="EMBL" id="AMO96297.1"/>
    </source>
</evidence>